<feature type="domain" description="3-keto-alpha-glucoside-1,2-lyase/3-keto-2-hydroxy-glucal hydratase" evidence="1">
    <location>
        <begin position="50"/>
        <end position="254"/>
    </location>
</feature>
<proteinExistence type="predicted"/>
<evidence type="ECO:0000313" key="2">
    <source>
        <dbReference type="EMBL" id="SUZ76055.1"/>
    </source>
</evidence>
<accession>A0A381Q9P6</accession>
<protein>
    <recommendedName>
        <fullName evidence="1">3-keto-alpha-glucoside-1,2-lyase/3-keto-2-hydroxy-glucal hydratase domain-containing protein</fullName>
    </recommendedName>
</protein>
<reference evidence="2" key="1">
    <citation type="submission" date="2018-05" db="EMBL/GenBank/DDBJ databases">
        <authorList>
            <person name="Lanie J.A."/>
            <person name="Ng W.-L."/>
            <person name="Kazmierczak K.M."/>
            <person name="Andrzejewski T.M."/>
            <person name="Davidsen T.M."/>
            <person name="Wayne K.J."/>
            <person name="Tettelin H."/>
            <person name="Glass J.I."/>
            <person name="Rusch D."/>
            <person name="Podicherti R."/>
            <person name="Tsui H.-C.T."/>
            <person name="Winkler M.E."/>
        </authorList>
    </citation>
    <scope>NUCLEOTIDE SEQUENCE</scope>
</reference>
<evidence type="ECO:0000259" key="1">
    <source>
        <dbReference type="Pfam" id="PF06439"/>
    </source>
</evidence>
<dbReference type="Pfam" id="PF06439">
    <property type="entry name" value="3keto-disac_hyd"/>
    <property type="match status" value="1"/>
</dbReference>
<dbReference type="EMBL" id="UINC01001263">
    <property type="protein sequence ID" value="SUZ76055.1"/>
    <property type="molecule type" value="Genomic_DNA"/>
</dbReference>
<name>A0A381Q9P6_9ZZZZ</name>
<dbReference type="AlphaFoldDB" id="A0A381Q9P6"/>
<dbReference type="GO" id="GO:0016787">
    <property type="term" value="F:hydrolase activity"/>
    <property type="evidence" value="ECO:0007669"/>
    <property type="project" value="InterPro"/>
</dbReference>
<dbReference type="InterPro" id="IPR010496">
    <property type="entry name" value="AL/BT2_dom"/>
</dbReference>
<feature type="non-terminal residue" evidence="2">
    <location>
        <position position="1"/>
    </location>
</feature>
<organism evidence="2">
    <name type="scientific">marine metagenome</name>
    <dbReference type="NCBI Taxonomy" id="408172"/>
    <lineage>
        <taxon>unclassified sequences</taxon>
        <taxon>metagenomes</taxon>
        <taxon>ecological metagenomes</taxon>
    </lineage>
</organism>
<dbReference type="Gene3D" id="2.60.120.560">
    <property type="entry name" value="Exo-inulinase, domain 1"/>
    <property type="match status" value="1"/>
</dbReference>
<gene>
    <name evidence="2" type="ORF">METZ01_LOCUS28909</name>
</gene>
<sequence>VAIIWRIGARLSLLGLISALTVCSQTNQGKDNTPAETEHNKLTPEEVAAGWLLLFDGVSTDGWRGYLSESFPQEGWAIADGNLVVFASDGSEEGLGGDIVTETEFSDFELLFDFKLSPVGNSGVFYRVKEVEETTMWEVAPEFQVLDDTTYIDMGTMDMNKHLTGDNYDLHSSMVTASSPVGEWNTGRIVVLGNQVEHWLNGQLTVQYEYYTDEWNELVQTSKFDPALYARFPTGSIGIQDHGHDVRYRNIKIKPYL</sequence>